<reference evidence="1" key="1">
    <citation type="submission" date="2022-12" db="EMBL/GenBank/DDBJ databases">
        <title>Reference genome sequencing for broad-spectrum identification of bacterial and archaeal isolates by mass spectrometry.</title>
        <authorList>
            <person name="Sekiguchi Y."/>
            <person name="Tourlousse D.M."/>
        </authorList>
    </citation>
    <scope>NUCLEOTIDE SEQUENCE</scope>
    <source>
        <strain evidence="1">14</strain>
    </source>
</reference>
<dbReference type="AlphaFoldDB" id="A0A9W6FMI8"/>
<sequence length="166" mass="17548">MQQSERPEVVATASIVLRADRLELRPAEVAGVSEVRFDQPVDDAAPGIRGFLEAHGVDWEAIEESSDSSYSWGGMTLAAAGGAAGAPLVTVRFEADAIGDVRLLAPERLAVGEVVDTQRHPDAYDCDGQALIDTGSVVEEWELRAETDHDHIVTALVAPVLAGTCG</sequence>
<dbReference type="Proteomes" id="UP001144396">
    <property type="component" value="Unassembled WGS sequence"/>
</dbReference>
<keyword evidence="2" id="KW-1185">Reference proteome</keyword>
<gene>
    <name evidence="1" type="ORF">ARHIZOSPH14_01760</name>
</gene>
<evidence type="ECO:0000313" key="1">
    <source>
        <dbReference type="EMBL" id="GLI25934.1"/>
    </source>
</evidence>
<proteinExistence type="predicted"/>
<organism evidence="1 2">
    <name type="scientific">Agromyces rhizosphaerae</name>
    <dbReference type="NCBI Taxonomy" id="88374"/>
    <lineage>
        <taxon>Bacteria</taxon>
        <taxon>Bacillati</taxon>
        <taxon>Actinomycetota</taxon>
        <taxon>Actinomycetes</taxon>
        <taxon>Micrococcales</taxon>
        <taxon>Microbacteriaceae</taxon>
        <taxon>Agromyces</taxon>
    </lineage>
</organism>
<evidence type="ECO:0000313" key="2">
    <source>
        <dbReference type="Proteomes" id="UP001144396"/>
    </source>
</evidence>
<protein>
    <submittedName>
        <fullName evidence="1">Uncharacterized protein</fullName>
    </submittedName>
</protein>
<accession>A0A9W6FMI8</accession>
<dbReference type="RefSeq" id="WP_281881938.1">
    <property type="nucleotide sequence ID" value="NZ_BSDP01000001.1"/>
</dbReference>
<comment type="caution">
    <text evidence="1">The sequence shown here is derived from an EMBL/GenBank/DDBJ whole genome shotgun (WGS) entry which is preliminary data.</text>
</comment>
<name>A0A9W6FMI8_9MICO</name>
<dbReference type="EMBL" id="BSDP01000001">
    <property type="protein sequence ID" value="GLI25934.1"/>
    <property type="molecule type" value="Genomic_DNA"/>
</dbReference>